<dbReference type="EMBL" id="JAEACQ010000324">
    <property type="protein sequence ID" value="MBL7632432.1"/>
    <property type="molecule type" value="Genomic_DNA"/>
</dbReference>
<dbReference type="AlphaFoldDB" id="A0A937USF8"/>
<evidence type="ECO:0000256" key="1">
    <source>
        <dbReference type="ARBA" id="ARBA00022555"/>
    </source>
</evidence>
<gene>
    <name evidence="5" type="ORF">I7412_35815</name>
</gene>
<keyword evidence="2 3" id="KW-0694">RNA-binding</keyword>
<dbReference type="Gene3D" id="2.40.50.140">
    <property type="entry name" value="Nucleic acid-binding proteins"/>
    <property type="match status" value="1"/>
</dbReference>
<proteinExistence type="predicted"/>
<comment type="caution">
    <text evidence="5">The sequence shown here is derived from an EMBL/GenBank/DDBJ whole genome shotgun (WGS) entry which is preliminary data.</text>
</comment>
<dbReference type="InterPro" id="IPR002547">
    <property type="entry name" value="tRNA-bd_dom"/>
</dbReference>
<organism evidence="5 6">
    <name type="scientific">Frankia nepalensis</name>
    <dbReference type="NCBI Taxonomy" id="1836974"/>
    <lineage>
        <taxon>Bacteria</taxon>
        <taxon>Bacillati</taxon>
        <taxon>Actinomycetota</taxon>
        <taxon>Actinomycetes</taxon>
        <taxon>Frankiales</taxon>
        <taxon>Frankiaceae</taxon>
        <taxon>Frankia</taxon>
    </lineage>
</organism>
<reference evidence="5" key="1">
    <citation type="submission" date="2020-12" db="EMBL/GenBank/DDBJ databases">
        <title>Genomic characterization of non-nitrogen-fixing Frankia strains.</title>
        <authorList>
            <person name="Carlos-Shanley C."/>
            <person name="Guerra T."/>
            <person name="Hahn D."/>
        </authorList>
    </citation>
    <scope>NUCLEOTIDE SEQUENCE</scope>
    <source>
        <strain evidence="5">CN6</strain>
    </source>
</reference>
<dbReference type="PANTHER" id="PTHR11586:SF37">
    <property type="entry name" value="TRNA-BINDING DOMAIN-CONTAINING PROTEIN"/>
    <property type="match status" value="1"/>
</dbReference>
<dbReference type="Pfam" id="PF01588">
    <property type="entry name" value="tRNA_bind"/>
    <property type="match status" value="1"/>
</dbReference>
<name>A0A937USF8_9ACTN</name>
<evidence type="ECO:0000313" key="6">
    <source>
        <dbReference type="Proteomes" id="UP000604475"/>
    </source>
</evidence>
<dbReference type="PROSITE" id="PS50886">
    <property type="entry name" value="TRBD"/>
    <property type="match status" value="1"/>
</dbReference>
<evidence type="ECO:0000259" key="4">
    <source>
        <dbReference type="PROSITE" id="PS50886"/>
    </source>
</evidence>
<protein>
    <submittedName>
        <fullName evidence="5">tRNA-binding protein</fullName>
    </submittedName>
</protein>
<evidence type="ECO:0000256" key="2">
    <source>
        <dbReference type="ARBA" id="ARBA00022884"/>
    </source>
</evidence>
<dbReference type="InterPro" id="IPR051270">
    <property type="entry name" value="Tyrosine-tRNA_ligase_regulator"/>
</dbReference>
<dbReference type="RefSeq" id="WP_203007374.1">
    <property type="nucleotide sequence ID" value="NZ_JADWYU010000061.1"/>
</dbReference>
<evidence type="ECO:0000256" key="3">
    <source>
        <dbReference type="PROSITE-ProRule" id="PRU00209"/>
    </source>
</evidence>
<accession>A0A937USF8</accession>
<keyword evidence="6" id="KW-1185">Reference proteome</keyword>
<evidence type="ECO:0000313" key="5">
    <source>
        <dbReference type="EMBL" id="MBL7632432.1"/>
    </source>
</evidence>
<feature type="domain" description="TRNA-binding" evidence="4">
    <location>
        <begin position="5"/>
        <end position="108"/>
    </location>
</feature>
<dbReference type="PANTHER" id="PTHR11586">
    <property type="entry name" value="TRNA-AMINOACYLATION COFACTOR ARC1 FAMILY MEMBER"/>
    <property type="match status" value="1"/>
</dbReference>
<sequence>MTPAEFGRLDLRVGRIVDVRDFPTARRPAWRLAVDVGPGTGVLTTSAQVTNYSRDELLGRLVVVAVNLGVKQIGPVRSECLVLGAVGEDGLVTLLGVPEGTELGSRIA</sequence>
<dbReference type="GO" id="GO:0000049">
    <property type="term" value="F:tRNA binding"/>
    <property type="evidence" value="ECO:0007669"/>
    <property type="project" value="UniProtKB-UniRule"/>
</dbReference>
<dbReference type="SUPFAM" id="SSF50249">
    <property type="entry name" value="Nucleic acid-binding proteins"/>
    <property type="match status" value="1"/>
</dbReference>
<keyword evidence="1 3" id="KW-0820">tRNA-binding</keyword>
<dbReference type="InterPro" id="IPR012340">
    <property type="entry name" value="NA-bd_OB-fold"/>
</dbReference>
<dbReference type="Proteomes" id="UP000604475">
    <property type="component" value="Unassembled WGS sequence"/>
</dbReference>